<keyword evidence="3" id="KW-1185">Reference proteome</keyword>
<evidence type="ECO:0000313" key="3">
    <source>
        <dbReference type="Proteomes" id="UP001228690"/>
    </source>
</evidence>
<feature type="domain" description="DNA circulation N-terminal" evidence="1">
    <location>
        <begin position="12"/>
        <end position="97"/>
    </location>
</feature>
<reference evidence="2 3" key="1">
    <citation type="submission" date="2023-04" db="EMBL/GenBank/DDBJ databases">
        <title>Spirochaete genome identified in red abalone sample constitutes a novel genus.</title>
        <authorList>
            <person name="Sharma S.P."/>
            <person name="Purcell C.M."/>
            <person name="Hyde J.R."/>
            <person name="Severin A.J."/>
        </authorList>
    </citation>
    <scope>NUCLEOTIDE SEQUENCE [LARGE SCALE GENOMIC DNA]</scope>
    <source>
        <strain evidence="2 3">SP-2023</strain>
    </source>
</reference>
<dbReference type="Proteomes" id="UP001228690">
    <property type="component" value="Chromosome"/>
</dbReference>
<dbReference type="RefSeq" id="WP_326927629.1">
    <property type="nucleotide sequence ID" value="NZ_CP123443.1"/>
</dbReference>
<evidence type="ECO:0000313" key="2">
    <source>
        <dbReference type="EMBL" id="WGK69446.1"/>
    </source>
</evidence>
<proteinExistence type="predicted"/>
<organism evidence="2 3">
    <name type="scientific">Candidatus Haliotispira prima</name>
    <dbReference type="NCBI Taxonomy" id="3034016"/>
    <lineage>
        <taxon>Bacteria</taxon>
        <taxon>Pseudomonadati</taxon>
        <taxon>Spirochaetota</taxon>
        <taxon>Spirochaetia</taxon>
        <taxon>Spirochaetales</taxon>
        <taxon>Spirochaetaceae</taxon>
        <taxon>Candidatus Haliotispira</taxon>
    </lineage>
</organism>
<dbReference type="InterPro" id="IPR009826">
    <property type="entry name" value="DNA_circ_N"/>
</dbReference>
<gene>
    <name evidence="2" type="ORF">P0082_00900</name>
</gene>
<evidence type="ECO:0000259" key="1">
    <source>
        <dbReference type="Pfam" id="PF07157"/>
    </source>
</evidence>
<dbReference type="Pfam" id="PF07157">
    <property type="entry name" value="DNA_circ_N"/>
    <property type="match status" value="1"/>
</dbReference>
<accession>A0ABY8MHX7</accession>
<sequence length="410" mass="45209">MSSPTMKLPEFLKATYNGVVFSLPQSTRTAQRAIIQYQSPYAEHSYKDDLGLASESISVQGFVSGDKAYEDAACLRAELDKPGPGALVHPSYGELKVYVQNVEEQQSFDEGLFFVSFNITFLRADEREELGSPAVANLEEESRDFGEKMAEESARLMNKTQSGELLGTSRLRKTFAELKPEEAAKLMNKIQSGELLGTAQLHKELVELKAPLQALYTFIQAPQAVLDDLAGSFDELSDLAMTPFEISTFIMNMTGGISKTLLAVPEKMLGSLDRSVTMVRQSFSRLEDLAKDKMPQQYAMQLQTVAAGLAAGLLPAAKAPYESREQAERLQKDILGLMDKLKPKVSYPLYENLIGLEQSFQSEMSRLTAKLPKEHRLPTGEPVPAALHRLGGKAVGLLPNPFFPGELTYV</sequence>
<dbReference type="EMBL" id="CP123443">
    <property type="protein sequence ID" value="WGK69446.1"/>
    <property type="molecule type" value="Genomic_DNA"/>
</dbReference>
<protein>
    <submittedName>
        <fullName evidence="2">DNA circularization N-terminal domain-containing protein</fullName>
    </submittedName>
</protein>
<name>A0ABY8MHX7_9SPIO</name>